<feature type="domain" description="Myb-like" evidence="3">
    <location>
        <begin position="8"/>
        <end position="47"/>
    </location>
</feature>
<dbReference type="CDD" id="cd00167">
    <property type="entry name" value="SANT"/>
    <property type="match status" value="1"/>
</dbReference>
<dbReference type="Gramene" id="C.cajan_21953.t">
    <property type="protein sequence ID" value="C.cajan_21953.t.cds1"/>
    <property type="gene ID" value="C.cajan_21953"/>
</dbReference>
<dbReference type="SUPFAM" id="SSF46689">
    <property type="entry name" value="Homeodomain-like"/>
    <property type="match status" value="1"/>
</dbReference>
<dbReference type="EMBL" id="CM003606">
    <property type="protein sequence ID" value="KYP68955.1"/>
    <property type="molecule type" value="Genomic_DNA"/>
</dbReference>
<evidence type="ECO:0000313" key="6">
    <source>
        <dbReference type="Proteomes" id="UP000075243"/>
    </source>
</evidence>
<evidence type="ECO:0000256" key="2">
    <source>
        <dbReference type="ARBA" id="ARBA00023242"/>
    </source>
</evidence>
<dbReference type="PANTHER" id="PTHR45614:SF273">
    <property type="entry name" value="MYB DOMAIN PROTEIN 100-RELATED"/>
    <property type="match status" value="1"/>
</dbReference>
<evidence type="ECO:0000256" key="1">
    <source>
        <dbReference type="ARBA" id="ARBA00004123"/>
    </source>
</evidence>
<dbReference type="GO" id="GO:0000981">
    <property type="term" value="F:DNA-binding transcription factor activity, RNA polymerase II-specific"/>
    <property type="evidence" value="ECO:0007669"/>
    <property type="project" value="TreeGrafter"/>
</dbReference>
<comment type="subcellular location">
    <subcellularLocation>
        <location evidence="1">Nucleus</location>
    </subcellularLocation>
</comment>
<evidence type="ECO:0000259" key="3">
    <source>
        <dbReference type="PROSITE" id="PS50090"/>
    </source>
</evidence>
<gene>
    <name evidence="5" type="ORF">KK1_022605</name>
</gene>
<dbReference type="GO" id="GO:0005634">
    <property type="term" value="C:nucleus"/>
    <property type="evidence" value="ECO:0007669"/>
    <property type="project" value="UniProtKB-SubCell"/>
</dbReference>
<dbReference type="InterPro" id="IPR001005">
    <property type="entry name" value="SANT/Myb"/>
</dbReference>
<dbReference type="PROSITE" id="PS50090">
    <property type="entry name" value="MYB_LIKE"/>
    <property type="match status" value="1"/>
</dbReference>
<accession>A0A151TPF9</accession>
<protein>
    <submittedName>
        <fullName evidence="5">Transcription factor MYB98</fullName>
    </submittedName>
</protein>
<dbReference type="InterPro" id="IPR017930">
    <property type="entry name" value="Myb_dom"/>
</dbReference>
<dbReference type="InterPro" id="IPR009057">
    <property type="entry name" value="Homeodomain-like_sf"/>
</dbReference>
<evidence type="ECO:0000259" key="4">
    <source>
        <dbReference type="PROSITE" id="PS51294"/>
    </source>
</evidence>
<feature type="domain" description="HTH myb-type" evidence="4">
    <location>
        <begin position="8"/>
        <end position="43"/>
    </location>
</feature>
<dbReference type="Pfam" id="PF00249">
    <property type="entry name" value="Myb_DNA-binding"/>
    <property type="match status" value="1"/>
</dbReference>
<dbReference type="PROSITE" id="PS51294">
    <property type="entry name" value="HTH_MYB"/>
    <property type="match status" value="1"/>
</dbReference>
<keyword evidence="6" id="KW-1185">Reference proteome</keyword>
<dbReference type="PANTHER" id="PTHR45614">
    <property type="entry name" value="MYB PROTEIN-RELATED"/>
    <property type="match status" value="1"/>
</dbReference>
<proteinExistence type="predicted"/>
<dbReference type="InterPro" id="IPR050560">
    <property type="entry name" value="MYB_TF"/>
</dbReference>
<sequence length="91" mass="10648">MQKVALNEEDKLLIKAHKEFVNKWAKIARRMSGKTENTIKNNWSATKCQLNNAIKHRVKCTTSKGAIRLYQSYMRQVTKVEKELKKPMNNL</sequence>
<dbReference type="Gene3D" id="1.10.10.60">
    <property type="entry name" value="Homeodomain-like"/>
    <property type="match status" value="1"/>
</dbReference>
<organism evidence="5 6">
    <name type="scientific">Cajanus cajan</name>
    <name type="common">Pigeon pea</name>
    <name type="synonym">Cajanus indicus</name>
    <dbReference type="NCBI Taxonomy" id="3821"/>
    <lineage>
        <taxon>Eukaryota</taxon>
        <taxon>Viridiplantae</taxon>
        <taxon>Streptophyta</taxon>
        <taxon>Embryophyta</taxon>
        <taxon>Tracheophyta</taxon>
        <taxon>Spermatophyta</taxon>
        <taxon>Magnoliopsida</taxon>
        <taxon>eudicotyledons</taxon>
        <taxon>Gunneridae</taxon>
        <taxon>Pentapetalae</taxon>
        <taxon>rosids</taxon>
        <taxon>fabids</taxon>
        <taxon>Fabales</taxon>
        <taxon>Fabaceae</taxon>
        <taxon>Papilionoideae</taxon>
        <taxon>50 kb inversion clade</taxon>
        <taxon>NPAAA clade</taxon>
        <taxon>indigoferoid/millettioid clade</taxon>
        <taxon>Phaseoleae</taxon>
        <taxon>Cajanus</taxon>
    </lineage>
</organism>
<dbReference type="GO" id="GO:0000978">
    <property type="term" value="F:RNA polymerase II cis-regulatory region sequence-specific DNA binding"/>
    <property type="evidence" value="ECO:0007669"/>
    <property type="project" value="TreeGrafter"/>
</dbReference>
<dbReference type="Proteomes" id="UP000075243">
    <property type="component" value="Chromosome 4"/>
</dbReference>
<evidence type="ECO:0000313" key="5">
    <source>
        <dbReference type="EMBL" id="KYP68955.1"/>
    </source>
</evidence>
<reference evidence="5 6" key="1">
    <citation type="journal article" date="2012" name="Nat. Biotechnol.">
        <title>Draft genome sequence of pigeonpea (Cajanus cajan), an orphan legume crop of resource-poor farmers.</title>
        <authorList>
            <person name="Varshney R.K."/>
            <person name="Chen W."/>
            <person name="Li Y."/>
            <person name="Bharti A.K."/>
            <person name="Saxena R.K."/>
            <person name="Schlueter J.A."/>
            <person name="Donoghue M.T."/>
            <person name="Azam S."/>
            <person name="Fan G."/>
            <person name="Whaley A.M."/>
            <person name="Farmer A.D."/>
            <person name="Sheridan J."/>
            <person name="Iwata A."/>
            <person name="Tuteja R."/>
            <person name="Penmetsa R.V."/>
            <person name="Wu W."/>
            <person name="Upadhyaya H.D."/>
            <person name="Yang S.P."/>
            <person name="Shah T."/>
            <person name="Saxena K.B."/>
            <person name="Michael T."/>
            <person name="McCombie W.R."/>
            <person name="Yang B."/>
            <person name="Zhang G."/>
            <person name="Yang H."/>
            <person name="Wang J."/>
            <person name="Spillane C."/>
            <person name="Cook D.R."/>
            <person name="May G.D."/>
            <person name="Xu X."/>
            <person name="Jackson S.A."/>
        </authorList>
    </citation>
    <scope>NUCLEOTIDE SEQUENCE [LARGE SCALE GENOMIC DNA]</scope>
    <source>
        <strain evidence="6">cv. Asha</strain>
    </source>
</reference>
<keyword evidence="2" id="KW-0539">Nucleus</keyword>
<name>A0A151TPF9_CAJCA</name>
<dbReference type="AlphaFoldDB" id="A0A151TPF9"/>